<dbReference type="EMBL" id="FOXX01000003">
    <property type="protein sequence ID" value="SFQ47807.1"/>
    <property type="molecule type" value="Genomic_DNA"/>
</dbReference>
<dbReference type="Pfam" id="PF01965">
    <property type="entry name" value="DJ-1_PfpI"/>
    <property type="match status" value="1"/>
</dbReference>
<dbReference type="GeneID" id="93710274"/>
<evidence type="ECO:0000259" key="1">
    <source>
        <dbReference type="Pfam" id="PF01965"/>
    </source>
</evidence>
<organism evidence="2 3">
    <name type="scientific">Priestia endophytica DSM 13796</name>
    <dbReference type="NCBI Taxonomy" id="1121089"/>
    <lineage>
        <taxon>Bacteria</taxon>
        <taxon>Bacillati</taxon>
        <taxon>Bacillota</taxon>
        <taxon>Bacilli</taxon>
        <taxon>Bacillales</taxon>
        <taxon>Bacillaceae</taxon>
        <taxon>Priestia</taxon>
    </lineage>
</organism>
<comment type="caution">
    <text evidence="2">The sequence shown here is derived from an EMBL/GenBank/DDBJ whole genome shotgun (WGS) entry which is preliminary data.</text>
</comment>
<dbReference type="InterPro" id="IPR002818">
    <property type="entry name" value="DJ-1/PfpI"/>
</dbReference>
<sequence>MKRVLLLLADGFEAVEASVFTDVFGWNEIEGNGETELVTAGLREELKCTWNFRVKPEMLLQDVKVEDFDALAIGGGFEQAGYFKDAFSKEFQDIIQQFHQQKKIIGAICIAALALGKSGILKGKKATTYSYPGNTRKQELQQFGAEVVQAPFIEEGNIITCASPSVGFDVSFLMLEKLTSRKNVEKVRGLMGFS</sequence>
<dbReference type="Proteomes" id="UP000182762">
    <property type="component" value="Unassembled WGS sequence"/>
</dbReference>
<name>A0A1I5YVD8_9BACI</name>
<evidence type="ECO:0000313" key="3">
    <source>
        <dbReference type="Proteomes" id="UP000182762"/>
    </source>
</evidence>
<dbReference type="PANTHER" id="PTHR48094:SF5">
    <property type="entry name" value="PROTEIN DJ-1 HOMOLOG"/>
    <property type="match status" value="1"/>
</dbReference>
<protein>
    <submittedName>
        <fullName evidence="2">4-methyl-5(B-hydroxyethyl)-thiazole monophosphate biosynthesis</fullName>
    </submittedName>
</protein>
<dbReference type="RefSeq" id="WP_061805196.1">
    <property type="nucleotide sequence ID" value="NZ_FOXX01000003.1"/>
</dbReference>
<dbReference type="SUPFAM" id="SSF52317">
    <property type="entry name" value="Class I glutamine amidotransferase-like"/>
    <property type="match status" value="1"/>
</dbReference>
<dbReference type="CDD" id="cd03135">
    <property type="entry name" value="GATase1_DJ-1"/>
    <property type="match status" value="1"/>
</dbReference>
<dbReference type="InterPro" id="IPR029062">
    <property type="entry name" value="Class_I_gatase-like"/>
</dbReference>
<evidence type="ECO:0000313" key="2">
    <source>
        <dbReference type="EMBL" id="SFQ47807.1"/>
    </source>
</evidence>
<keyword evidence="3" id="KW-1185">Reference proteome</keyword>
<dbReference type="Gene3D" id="3.40.50.880">
    <property type="match status" value="1"/>
</dbReference>
<proteinExistence type="predicted"/>
<dbReference type="InterPro" id="IPR050325">
    <property type="entry name" value="Prot/Nucl_acid_deglycase"/>
</dbReference>
<feature type="domain" description="DJ-1/PfpI" evidence="1">
    <location>
        <begin position="2"/>
        <end position="176"/>
    </location>
</feature>
<dbReference type="PANTHER" id="PTHR48094">
    <property type="entry name" value="PROTEIN/NUCLEIC ACID DEGLYCASE DJ-1-RELATED"/>
    <property type="match status" value="1"/>
</dbReference>
<reference evidence="2 3" key="1">
    <citation type="submission" date="2016-10" db="EMBL/GenBank/DDBJ databases">
        <authorList>
            <person name="Varghese N."/>
            <person name="Submissions S."/>
        </authorList>
    </citation>
    <scope>NUCLEOTIDE SEQUENCE [LARGE SCALE GENOMIC DNA]</scope>
    <source>
        <strain evidence="2 3">DSM 13796</strain>
    </source>
</reference>
<gene>
    <name evidence="2" type="ORF">SAMN02745910_01573</name>
</gene>
<accession>A0A1I5YVD8</accession>